<gene>
    <name evidence="2" type="ORF">SI8410_09011914</name>
</gene>
<dbReference type="Proteomes" id="UP000663760">
    <property type="component" value="Chromosome 9"/>
</dbReference>
<feature type="region of interest" description="Disordered" evidence="1">
    <location>
        <begin position="30"/>
        <end position="49"/>
    </location>
</feature>
<keyword evidence="3" id="KW-1185">Reference proteome</keyword>
<dbReference type="AlphaFoldDB" id="A0A7I8KV93"/>
<dbReference type="PANTHER" id="PTHR34788">
    <property type="entry name" value="F15I1.22"/>
    <property type="match status" value="1"/>
</dbReference>
<evidence type="ECO:0000313" key="3">
    <source>
        <dbReference type="Proteomes" id="UP000663760"/>
    </source>
</evidence>
<name>A0A7I8KV93_SPIIN</name>
<proteinExistence type="predicted"/>
<evidence type="ECO:0000256" key="1">
    <source>
        <dbReference type="SAM" id="MobiDB-lite"/>
    </source>
</evidence>
<evidence type="ECO:0000313" key="2">
    <source>
        <dbReference type="EMBL" id="CAA7401236.1"/>
    </source>
</evidence>
<dbReference type="EMBL" id="LR746272">
    <property type="protein sequence ID" value="CAA7401236.1"/>
    <property type="molecule type" value="Genomic_DNA"/>
</dbReference>
<accession>A0A7I8KV93</accession>
<dbReference type="PANTHER" id="PTHR34788:SF4">
    <property type="entry name" value="F15I1.22"/>
    <property type="match status" value="1"/>
</dbReference>
<organism evidence="2 3">
    <name type="scientific">Spirodela intermedia</name>
    <name type="common">Intermediate duckweed</name>
    <dbReference type="NCBI Taxonomy" id="51605"/>
    <lineage>
        <taxon>Eukaryota</taxon>
        <taxon>Viridiplantae</taxon>
        <taxon>Streptophyta</taxon>
        <taxon>Embryophyta</taxon>
        <taxon>Tracheophyta</taxon>
        <taxon>Spermatophyta</taxon>
        <taxon>Magnoliopsida</taxon>
        <taxon>Liliopsida</taxon>
        <taxon>Araceae</taxon>
        <taxon>Lemnoideae</taxon>
        <taxon>Spirodela</taxon>
    </lineage>
</organism>
<protein>
    <submittedName>
        <fullName evidence="2">Uncharacterized protein</fullName>
    </submittedName>
</protein>
<reference evidence="2" key="1">
    <citation type="submission" date="2020-02" db="EMBL/GenBank/DDBJ databases">
        <authorList>
            <person name="Scholz U."/>
            <person name="Mascher M."/>
            <person name="Fiebig A."/>
        </authorList>
    </citation>
    <scope>NUCLEOTIDE SEQUENCE</scope>
</reference>
<sequence length="140" mass="15623">MASDRESLLGSAAGEATVVRRLPSFRVGTHRVASSRRRKTPSVRLGGQRDGAAQRRRWWWRGVTAAAAKRLRGRRLRWLRLQGLRAAARALRRFYSRLLRDLVEAAASPGAVEARIGMETLFSMPALPISLAAAYSPRFL</sequence>